<evidence type="ECO:0000256" key="1">
    <source>
        <dbReference type="SAM" id="MobiDB-lite"/>
    </source>
</evidence>
<gene>
    <name evidence="2" type="ORF">SEMRO_146_G067490.1</name>
</gene>
<dbReference type="EMBL" id="CAICTM010000145">
    <property type="protein sequence ID" value="CAB9502778.1"/>
    <property type="molecule type" value="Genomic_DNA"/>
</dbReference>
<evidence type="ECO:0000313" key="2">
    <source>
        <dbReference type="EMBL" id="CAB9502778.1"/>
    </source>
</evidence>
<comment type="caution">
    <text evidence="2">The sequence shown here is derived from an EMBL/GenBank/DDBJ whole genome shotgun (WGS) entry which is preliminary data.</text>
</comment>
<keyword evidence="3" id="KW-1185">Reference proteome</keyword>
<feature type="region of interest" description="Disordered" evidence="1">
    <location>
        <begin position="194"/>
        <end position="230"/>
    </location>
</feature>
<reference evidence="2" key="1">
    <citation type="submission" date="2020-06" db="EMBL/GenBank/DDBJ databases">
        <authorList>
            <consortium name="Plant Systems Biology data submission"/>
        </authorList>
    </citation>
    <scope>NUCLEOTIDE SEQUENCE</scope>
    <source>
        <strain evidence="2">D6</strain>
    </source>
</reference>
<protein>
    <submittedName>
        <fullName evidence="2">Uncharacterized protein</fullName>
    </submittedName>
</protein>
<accession>A0A9N8H5L5</accession>
<feature type="compositionally biased region" description="Low complexity" evidence="1">
    <location>
        <begin position="20"/>
        <end position="52"/>
    </location>
</feature>
<feature type="region of interest" description="Disordered" evidence="1">
    <location>
        <begin position="1"/>
        <end position="77"/>
    </location>
</feature>
<organism evidence="2 3">
    <name type="scientific">Seminavis robusta</name>
    <dbReference type="NCBI Taxonomy" id="568900"/>
    <lineage>
        <taxon>Eukaryota</taxon>
        <taxon>Sar</taxon>
        <taxon>Stramenopiles</taxon>
        <taxon>Ochrophyta</taxon>
        <taxon>Bacillariophyta</taxon>
        <taxon>Bacillariophyceae</taxon>
        <taxon>Bacillariophycidae</taxon>
        <taxon>Naviculales</taxon>
        <taxon>Naviculaceae</taxon>
        <taxon>Seminavis</taxon>
    </lineage>
</organism>
<feature type="compositionally biased region" description="Polar residues" evidence="1">
    <location>
        <begin position="639"/>
        <end position="654"/>
    </location>
</feature>
<proteinExistence type="predicted"/>
<feature type="region of interest" description="Disordered" evidence="1">
    <location>
        <begin position="626"/>
        <end position="654"/>
    </location>
</feature>
<feature type="compositionally biased region" description="Polar residues" evidence="1">
    <location>
        <begin position="194"/>
        <end position="206"/>
    </location>
</feature>
<name>A0A9N8H5L5_9STRA</name>
<evidence type="ECO:0000313" key="3">
    <source>
        <dbReference type="Proteomes" id="UP001153069"/>
    </source>
</evidence>
<dbReference type="Proteomes" id="UP001153069">
    <property type="component" value="Unassembled WGS sequence"/>
</dbReference>
<dbReference type="AlphaFoldDB" id="A0A9N8H5L5"/>
<feature type="compositionally biased region" description="Low complexity" evidence="1">
    <location>
        <begin position="63"/>
        <end position="74"/>
    </location>
</feature>
<sequence>MMNLPVSRKRSASPLEEELNNNNNNNSTMSTRSNAMSMNGHMMSGAGSPPLGGMQGGSGNGNGASSSTGASNNGSGSGGMNYDQLSALHYAKRLRLAQAQAAAAAQEAALFRPTMMDLYGLNVPMPLQSRFLHQNPYYPSMNMNMNPMNMNMNAMHNMNMNMNSVSPTNSMNGHPLSWRAQANLHDIPTLPALNQNGNSNPNMNVNKQEEPEGSIHRDCHSPTETEALGESSSSLEQLSAFASGMPSIPIKNNTNDRTISPSTTNTNTTANQHSSLVGGLFCAPASKAHNNDKPTRPFASIPIKKAHLPTPDPNGKANHWEDRPHVALAIDEDANWLSEFQCFLRSDILEVFVASPATADNRNASKKIADCQIGVRCRFCAHLHPTERASRSSAFPSSVRQIYQSFTMMLREHLSGQCQSMPADVAAQFAKLKGQSAQSASDSKRYWIYAAQKLGMVDTSSAGIQMTQETIQKANSSPELLAFGKSPELKADLDACQDNLLVTSNDQPVASEFVHAVVSQARLVHLAASEKIGNRSCLTVGLPGLACKHCCAASRSGLARVFPARKRNLKTKVQDLYDHLRRCTLVPPATQQELVQLYQQQQAAGGNDKKSKVFYARLWRRLGHENEETGLKTPPRGNSPIQSPVASPNNNMSM</sequence>
<feature type="compositionally biased region" description="Gly residues" evidence="1">
    <location>
        <begin position="53"/>
        <end position="62"/>
    </location>
</feature>
<feature type="compositionally biased region" description="Basic and acidic residues" evidence="1">
    <location>
        <begin position="207"/>
        <end position="223"/>
    </location>
</feature>